<feature type="compositionally biased region" description="Low complexity" evidence="1">
    <location>
        <begin position="119"/>
        <end position="142"/>
    </location>
</feature>
<reference evidence="2 3" key="1">
    <citation type="submission" date="2018-07" db="EMBL/GenBank/DDBJ databases">
        <title>Sequencing the genomes of 1000 actinobacteria strains.</title>
        <authorList>
            <person name="Klenk H.-P."/>
        </authorList>
    </citation>
    <scope>NUCLEOTIDE SEQUENCE [LARGE SCALE GENOMIC DNA]</scope>
    <source>
        <strain evidence="2 3">DSM 14442</strain>
    </source>
</reference>
<gene>
    <name evidence="2" type="ORF">C8E99_1525</name>
</gene>
<evidence type="ECO:0000256" key="1">
    <source>
        <dbReference type="SAM" id="MobiDB-lite"/>
    </source>
</evidence>
<dbReference type="EMBL" id="QREH01000001">
    <property type="protein sequence ID" value="REE03709.1"/>
    <property type="molecule type" value="Genomic_DNA"/>
</dbReference>
<keyword evidence="3" id="KW-1185">Reference proteome</keyword>
<organism evidence="2 3">
    <name type="scientific">Citricoccus muralis</name>
    <dbReference type="NCBI Taxonomy" id="169134"/>
    <lineage>
        <taxon>Bacteria</taxon>
        <taxon>Bacillati</taxon>
        <taxon>Actinomycetota</taxon>
        <taxon>Actinomycetes</taxon>
        <taxon>Micrococcales</taxon>
        <taxon>Micrococcaceae</taxon>
        <taxon>Citricoccus</taxon>
    </lineage>
</organism>
<dbReference type="Pfam" id="PF20117">
    <property type="entry name" value="DUF6507"/>
    <property type="match status" value="1"/>
</dbReference>
<evidence type="ECO:0000313" key="3">
    <source>
        <dbReference type="Proteomes" id="UP000256727"/>
    </source>
</evidence>
<dbReference type="InterPro" id="IPR045436">
    <property type="entry name" value="DUF6507"/>
</dbReference>
<feature type="compositionally biased region" description="Pro residues" evidence="1">
    <location>
        <begin position="143"/>
        <end position="154"/>
    </location>
</feature>
<evidence type="ECO:0000313" key="2">
    <source>
        <dbReference type="EMBL" id="REE03709.1"/>
    </source>
</evidence>
<comment type="caution">
    <text evidence="2">The sequence shown here is derived from an EMBL/GenBank/DDBJ whole genome shotgun (WGS) entry which is preliminary data.</text>
</comment>
<dbReference type="RefSeq" id="WP_115931777.1">
    <property type="nucleotide sequence ID" value="NZ_QREH01000001.1"/>
</dbReference>
<dbReference type="Proteomes" id="UP000256727">
    <property type="component" value="Unassembled WGS sequence"/>
</dbReference>
<proteinExistence type="predicted"/>
<feature type="region of interest" description="Disordered" evidence="1">
    <location>
        <begin position="112"/>
        <end position="175"/>
    </location>
</feature>
<name>A0A3D9LBF0_9MICC</name>
<sequence length="175" mass="19345">MTEYWIDVHGCQRVISDLREIVDASNDFQWVNDDLMMVDRHTYAAQESSNTKSDAEKVHAAYYPFLEEKLEPTYEQVMRELTNCINAMEEAVNYYVSGDAAMAYEASGATSDFPEYRSGDGTSTSGIPSPSDSSDQQDTTGPEPSPMPSYPDPNDPLGGQQYISNPYEAAHGSQG</sequence>
<accession>A0A3D9LBF0</accession>
<protein>
    <submittedName>
        <fullName evidence="2">Uncharacterized protein</fullName>
    </submittedName>
</protein>
<dbReference type="AlphaFoldDB" id="A0A3D9LBF0"/>